<keyword evidence="11" id="KW-1185">Reference proteome</keyword>
<keyword evidence="5" id="KW-0472">Membrane</keyword>
<dbReference type="InterPro" id="IPR047164">
    <property type="entry name" value="OX2G-like"/>
</dbReference>
<dbReference type="InterPro" id="IPR013106">
    <property type="entry name" value="Ig_V-set"/>
</dbReference>
<keyword evidence="6" id="KW-1015">Disulfide bond</keyword>
<dbReference type="OrthoDB" id="8749387at2759"/>
<name>A0A2G9QHN4_AQUCT</name>
<dbReference type="SMART" id="SM00409">
    <property type="entry name" value="IG"/>
    <property type="match status" value="2"/>
</dbReference>
<dbReference type="EMBL" id="KV993137">
    <property type="protein sequence ID" value="PIO15100.1"/>
    <property type="molecule type" value="Genomic_DNA"/>
</dbReference>
<proteinExistence type="predicted"/>
<organism evidence="10 11">
    <name type="scientific">Aquarana catesbeiana</name>
    <name type="common">American bullfrog</name>
    <name type="synonym">Rana catesbeiana</name>
    <dbReference type="NCBI Taxonomy" id="8400"/>
    <lineage>
        <taxon>Eukaryota</taxon>
        <taxon>Metazoa</taxon>
        <taxon>Chordata</taxon>
        <taxon>Craniata</taxon>
        <taxon>Vertebrata</taxon>
        <taxon>Euteleostomi</taxon>
        <taxon>Amphibia</taxon>
        <taxon>Batrachia</taxon>
        <taxon>Anura</taxon>
        <taxon>Neobatrachia</taxon>
        <taxon>Ranoidea</taxon>
        <taxon>Ranidae</taxon>
        <taxon>Aquarana</taxon>
    </lineage>
</organism>
<dbReference type="Proteomes" id="UP000228934">
    <property type="component" value="Unassembled WGS sequence"/>
</dbReference>
<evidence type="ECO:0000313" key="10">
    <source>
        <dbReference type="EMBL" id="PIO15100.1"/>
    </source>
</evidence>
<dbReference type="InterPro" id="IPR007110">
    <property type="entry name" value="Ig-like_dom"/>
</dbReference>
<dbReference type="GO" id="GO:0009986">
    <property type="term" value="C:cell surface"/>
    <property type="evidence" value="ECO:0007669"/>
    <property type="project" value="TreeGrafter"/>
</dbReference>
<sequence>SLTDSFWWPLAERVQTENVRAEFGESATLTCLLQASNEVLQVTWKRIGKDSETKLATYTKEKGAKVDKPYDDRLNVSMLGLNRTAITIYKAGLEDEGCYVCVFNIFPIGAKEGRVCLQFSGEALIEKNHKVKVGDAVTMRCYLRSPENVTQVSWEKNKENIGIYRAGPPKIEEKFRKTVHLCRESPHVSALTILKAAVSDEGEYKCLFNSFPIGSTQGTTKLHVHSFANHLQPEIITLTLTLVLALLWLWW</sequence>
<dbReference type="SMART" id="SM00408">
    <property type="entry name" value="IGc2"/>
    <property type="match status" value="2"/>
</dbReference>
<dbReference type="GO" id="GO:0150079">
    <property type="term" value="P:negative regulation of neuroinflammatory response"/>
    <property type="evidence" value="ECO:0007669"/>
    <property type="project" value="TreeGrafter"/>
</dbReference>
<feature type="domain" description="Ig-like" evidence="9">
    <location>
        <begin position="107"/>
        <end position="225"/>
    </location>
</feature>
<evidence type="ECO:0000256" key="1">
    <source>
        <dbReference type="ARBA" id="ARBA00004479"/>
    </source>
</evidence>
<protein>
    <recommendedName>
        <fullName evidence="9">Ig-like domain-containing protein</fullName>
    </recommendedName>
</protein>
<dbReference type="AlphaFoldDB" id="A0A2G9QHN4"/>
<dbReference type="PANTHER" id="PTHR46841">
    <property type="entry name" value="OX-2 MEMBRANE GLYCOPROTEIN"/>
    <property type="match status" value="1"/>
</dbReference>
<dbReference type="InterPro" id="IPR013783">
    <property type="entry name" value="Ig-like_fold"/>
</dbReference>
<keyword evidence="4" id="KW-1133">Transmembrane helix</keyword>
<dbReference type="Pfam" id="PF07686">
    <property type="entry name" value="V-set"/>
    <property type="match status" value="2"/>
</dbReference>
<evidence type="ECO:0000256" key="2">
    <source>
        <dbReference type="ARBA" id="ARBA00022692"/>
    </source>
</evidence>
<evidence type="ECO:0000256" key="6">
    <source>
        <dbReference type="ARBA" id="ARBA00023157"/>
    </source>
</evidence>
<dbReference type="PROSITE" id="PS50835">
    <property type="entry name" value="IG_LIKE"/>
    <property type="match status" value="2"/>
</dbReference>
<evidence type="ECO:0000256" key="5">
    <source>
        <dbReference type="ARBA" id="ARBA00023136"/>
    </source>
</evidence>
<evidence type="ECO:0000256" key="8">
    <source>
        <dbReference type="ARBA" id="ARBA00023319"/>
    </source>
</evidence>
<keyword evidence="7" id="KW-0325">Glycoprotein</keyword>
<dbReference type="PANTHER" id="PTHR46841:SF3">
    <property type="entry name" value="OX-2 MEMBRANE GLYCOPROTEIN"/>
    <property type="match status" value="1"/>
</dbReference>
<dbReference type="InterPro" id="IPR003599">
    <property type="entry name" value="Ig_sub"/>
</dbReference>
<feature type="non-terminal residue" evidence="10">
    <location>
        <position position="1"/>
    </location>
</feature>
<reference evidence="11" key="1">
    <citation type="journal article" date="2017" name="Nat. Commun.">
        <title>The North American bullfrog draft genome provides insight into hormonal regulation of long noncoding RNA.</title>
        <authorList>
            <person name="Hammond S.A."/>
            <person name="Warren R.L."/>
            <person name="Vandervalk B.P."/>
            <person name="Kucuk E."/>
            <person name="Khan H."/>
            <person name="Gibb E.A."/>
            <person name="Pandoh P."/>
            <person name="Kirk H."/>
            <person name="Zhao Y."/>
            <person name="Jones M."/>
            <person name="Mungall A.J."/>
            <person name="Coope R."/>
            <person name="Pleasance S."/>
            <person name="Moore R.A."/>
            <person name="Holt R.A."/>
            <person name="Round J.M."/>
            <person name="Ohora S."/>
            <person name="Walle B.V."/>
            <person name="Veldhoen N."/>
            <person name="Helbing C.C."/>
            <person name="Birol I."/>
        </authorList>
    </citation>
    <scope>NUCLEOTIDE SEQUENCE [LARGE SCALE GENOMIC DNA]</scope>
</reference>
<dbReference type="GO" id="GO:0043025">
    <property type="term" value="C:neuronal cell body"/>
    <property type="evidence" value="ECO:0007669"/>
    <property type="project" value="TreeGrafter"/>
</dbReference>
<accession>A0A2G9QHN4</accession>
<dbReference type="GO" id="GO:0016020">
    <property type="term" value="C:membrane"/>
    <property type="evidence" value="ECO:0007669"/>
    <property type="project" value="UniProtKB-SubCell"/>
</dbReference>
<dbReference type="GO" id="GO:0034113">
    <property type="term" value="P:heterotypic cell-cell adhesion"/>
    <property type="evidence" value="ECO:0007669"/>
    <property type="project" value="TreeGrafter"/>
</dbReference>
<comment type="subcellular location">
    <subcellularLocation>
        <location evidence="1">Membrane</location>
        <topology evidence="1">Single-pass type I membrane protein</topology>
    </subcellularLocation>
</comment>
<evidence type="ECO:0000256" key="4">
    <source>
        <dbReference type="ARBA" id="ARBA00022989"/>
    </source>
</evidence>
<keyword evidence="3" id="KW-0732">Signal</keyword>
<gene>
    <name evidence="10" type="ORF">AB205_0191150</name>
</gene>
<dbReference type="InterPro" id="IPR003598">
    <property type="entry name" value="Ig_sub2"/>
</dbReference>
<dbReference type="GO" id="GO:0030424">
    <property type="term" value="C:axon"/>
    <property type="evidence" value="ECO:0007669"/>
    <property type="project" value="TreeGrafter"/>
</dbReference>
<dbReference type="Gene3D" id="2.60.40.10">
    <property type="entry name" value="Immunoglobulins"/>
    <property type="match status" value="2"/>
</dbReference>
<evidence type="ECO:0000259" key="9">
    <source>
        <dbReference type="PROSITE" id="PS50835"/>
    </source>
</evidence>
<dbReference type="InterPro" id="IPR036179">
    <property type="entry name" value="Ig-like_dom_sf"/>
</dbReference>
<dbReference type="GO" id="GO:0098632">
    <property type="term" value="F:cell-cell adhesion mediator activity"/>
    <property type="evidence" value="ECO:0007669"/>
    <property type="project" value="InterPro"/>
</dbReference>
<keyword evidence="8" id="KW-0393">Immunoglobulin domain</keyword>
<keyword evidence="2" id="KW-0812">Transmembrane</keyword>
<evidence type="ECO:0000313" key="11">
    <source>
        <dbReference type="Proteomes" id="UP000228934"/>
    </source>
</evidence>
<evidence type="ECO:0000256" key="3">
    <source>
        <dbReference type="ARBA" id="ARBA00022729"/>
    </source>
</evidence>
<evidence type="ECO:0000256" key="7">
    <source>
        <dbReference type="ARBA" id="ARBA00023180"/>
    </source>
</evidence>
<dbReference type="SUPFAM" id="SSF48726">
    <property type="entry name" value="Immunoglobulin"/>
    <property type="match status" value="2"/>
</dbReference>
<feature type="domain" description="Ig-like" evidence="9">
    <location>
        <begin position="9"/>
        <end position="101"/>
    </location>
</feature>